<organism evidence="1 2">
    <name type="scientific">Nocardia pulmonis</name>
    <dbReference type="NCBI Taxonomy" id="2951408"/>
    <lineage>
        <taxon>Bacteria</taxon>
        <taxon>Bacillati</taxon>
        <taxon>Actinomycetota</taxon>
        <taxon>Actinomycetes</taxon>
        <taxon>Mycobacteriales</taxon>
        <taxon>Nocardiaceae</taxon>
        <taxon>Nocardia</taxon>
    </lineage>
</organism>
<proteinExistence type="predicted"/>
<dbReference type="AlphaFoldDB" id="A0A9X2IZH1"/>
<dbReference type="Proteomes" id="UP001139157">
    <property type="component" value="Unassembled WGS sequence"/>
</dbReference>
<sequence>MTTEPQQPAVLDDERFEEILVKDGPGGLRAKRFVGRFLAEAREHTKTGIEVTKVYRSRKGKFVAQRQATEWLEFPNHADLVAELKSDWRNWRNLLGFGPELPEWGDYTVEIVDSIEELRERISPKLYRRVAAAVETPRTDDLDI</sequence>
<dbReference type="NCBIfam" id="TIGR04342">
    <property type="entry name" value="EXLDI"/>
    <property type="match status" value="1"/>
</dbReference>
<dbReference type="InterPro" id="IPR027580">
    <property type="entry name" value="EXLDI"/>
</dbReference>
<dbReference type="EMBL" id="JAMRXG010000009">
    <property type="protein sequence ID" value="MCM6776020.1"/>
    <property type="molecule type" value="Genomic_DNA"/>
</dbReference>
<keyword evidence="2" id="KW-1185">Reference proteome</keyword>
<dbReference type="RefSeq" id="WP_251914339.1">
    <property type="nucleotide sequence ID" value="NZ_JAMRXG010000009.1"/>
</dbReference>
<accession>A0A9X2IZH1</accession>
<evidence type="ECO:0000313" key="2">
    <source>
        <dbReference type="Proteomes" id="UP001139157"/>
    </source>
</evidence>
<reference evidence="1" key="1">
    <citation type="submission" date="2022-06" db="EMBL/GenBank/DDBJ databases">
        <title>Novel species in genus nocardia.</title>
        <authorList>
            <person name="Li F."/>
        </authorList>
    </citation>
    <scope>NUCLEOTIDE SEQUENCE</scope>
    <source>
        <strain evidence="1">CDC141</strain>
    </source>
</reference>
<evidence type="ECO:0000313" key="1">
    <source>
        <dbReference type="EMBL" id="MCM6776020.1"/>
    </source>
</evidence>
<comment type="caution">
    <text evidence="1">The sequence shown here is derived from an EMBL/GenBank/DDBJ whole genome shotgun (WGS) entry which is preliminary data.</text>
</comment>
<protein>
    <submittedName>
        <fullName evidence="1">EXLDI protein</fullName>
    </submittedName>
</protein>
<name>A0A9X2IZH1_9NOCA</name>
<gene>
    <name evidence="1" type="ORF">NDR86_21290</name>
</gene>